<protein>
    <submittedName>
        <fullName evidence="2">Uncharacterized protein</fullName>
    </submittedName>
</protein>
<dbReference type="EMBL" id="JAZDWU010000011">
    <property type="protein sequence ID" value="KAK9987060.1"/>
    <property type="molecule type" value="Genomic_DNA"/>
</dbReference>
<dbReference type="Proteomes" id="UP001459277">
    <property type="component" value="Unassembled WGS sequence"/>
</dbReference>
<gene>
    <name evidence="2" type="ORF">SO802_032011</name>
</gene>
<organism evidence="2 3">
    <name type="scientific">Lithocarpus litseifolius</name>
    <dbReference type="NCBI Taxonomy" id="425828"/>
    <lineage>
        <taxon>Eukaryota</taxon>
        <taxon>Viridiplantae</taxon>
        <taxon>Streptophyta</taxon>
        <taxon>Embryophyta</taxon>
        <taxon>Tracheophyta</taxon>
        <taxon>Spermatophyta</taxon>
        <taxon>Magnoliopsida</taxon>
        <taxon>eudicotyledons</taxon>
        <taxon>Gunneridae</taxon>
        <taxon>Pentapetalae</taxon>
        <taxon>rosids</taxon>
        <taxon>fabids</taxon>
        <taxon>Fagales</taxon>
        <taxon>Fagaceae</taxon>
        <taxon>Lithocarpus</taxon>
    </lineage>
</organism>
<evidence type="ECO:0000313" key="3">
    <source>
        <dbReference type="Proteomes" id="UP001459277"/>
    </source>
</evidence>
<keyword evidence="3" id="KW-1185">Reference proteome</keyword>
<sequence>MWHPLPDDQLKEAIEDANREKALKDVAMVIAKDKGKATEKRVKVFEKARALAKQKLAKIDVKLRGTELKLAEAESLNLAQADEIADLKVAFEAYEDKWYNAGFTEVENFVEPIIFQQAMGEPNDFPLWNPEQIPFLEPPPPSQNPSNADDEEETPSMKELVHEIDSHVESIDLKHSVVIIPLGKLSFGLHTPETDLGADGNQIDGMPLHSHLPHLLTLLHALRGLFSNACLLSPTPNLIPIYTSARVPYPSCQSIHAWRRPILSCAFEMTPLLDQTVLPPACTPYLHAFSAFFPAN</sequence>
<reference evidence="2 3" key="1">
    <citation type="submission" date="2024-01" db="EMBL/GenBank/DDBJ databases">
        <title>A telomere-to-telomere, gap-free genome of sweet tea (Lithocarpus litseifolius).</title>
        <authorList>
            <person name="Zhou J."/>
        </authorList>
    </citation>
    <scope>NUCLEOTIDE SEQUENCE [LARGE SCALE GENOMIC DNA]</scope>
    <source>
        <strain evidence="2">Zhou-2022a</strain>
        <tissue evidence="2">Leaf</tissue>
    </source>
</reference>
<name>A0AAW2BSN7_9ROSI</name>
<evidence type="ECO:0000313" key="2">
    <source>
        <dbReference type="EMBL" id="KAK9987060.1"/>
    </source>
</evidence>
<dbReference type="AlphaFoldDB" id="A0AAW2BSN7"/>
<accession>A0AAW2BSN7</accession>
<comment type="caution">
    <text evidence="2">The sequence shown here is derived from an EMBL/GenBank/DDBJ whole genome shotgun (WGS) entry which is preliminary data.</text>
</comment>
<feature type="region of interest" description="Disordered" evidence="1">
    <location>
        <begin position="131"/>
        <end position="156"/>
    </location>
</feature>
<proteinExistence type="predicted"/>
<evidence type="ECO:0000256" key="1">
    <source>
        <dbReference type="SAM" id="MobiDB-lite"/>
    </source>
</evidence>